<feature type="active site" description="Nucleophile" evidence="4">
    <location>
        <position position="134"/>
    </location>
</feature>
<evidence type="ECO:0000256" key="1">
    <source>
        <dbReference type="ARBA" id="ARBA00010088"/>
    </source>
</evidence>
<accession>A0AA41Z990</accession>
<dbReference type="PANTHER" id="PTHR43798:SF33">
    <property type="entry name" value="HYDROLASE, PUTATIVE (AFU_ORTHOLOGUE AFUA_2G14860)-RELATED"/>
    <property type="match status" value="1"/>
</dbReference>
<dbReference type="EMBL" id="JANFAV010000006">
    <property type="protein sequence ID" value="MCW6535268.1"/>
    <property type="molecule type" value="Genomic_DNA"/>
</dbReference>
<keyword evidence="2 3" id="KW-0378">Hydrolase</keyword>
<dbReference type="Pfam" id="PF00561">
    <property type="entry name" value="Abhydrolase_1"/>
    <property type="match status" value="1"/>
</dbReference>
<comment type="caution">
    <text evidence="6">The sequence shown here is derived from an EMBL/GenBank/DDBJ whole genome shotgun (WGS) entry which is preliminary data.</text>
</comment>
<sequence>MELIDRRLLLAGGLAALVSAPAYARGLASYPAPVREAMVPVEGGRIYVRVNGDLAAPRAPLVLLHGGPGGTHEALMDALALADERAVILYDQLDSGRSDQPNDPANWRVARFVDEIEAVRRALGVTRWHVLGHSWGGTLALEYGARRPAALAGLTLASPLIATKSWIGDANLLVDALPAPIRAEIRRCETLKAPQPAACTNATDAFYAVYNSREPATDPARAYHRAVGGRGFNARLYQTMWGSSEFVSTGTLRSYNGEPLLAKLDGKRTLFICGQYDEARPATIGAYAARVPGAEFAVIAGAAHHLFGDRPEETVATLRGWLARQDALA</sequence>
<evidence type="ECO:0000256" key="2">
    <source>
        <dbReference type="ARBA" id="ARBA00022801"/>
    </source>
</evidence>
<evidence type="ECO:0000256" key="3">
    <source>
        <dbReference type="PIRNR" id="PIRNR005539"/>
    </source>
</evidence>
<dbReference type="InterPro" id="IPR005945">
    <property type="entry name" value="Pro_imino_pep"/>
</dbReference>
<dbReference type="PRINTS" id="PR00793">
    <property type="entry name" value="PROAMNOPTASE"/>
</dbReference>
<feature type="active site" evidence="4">
    <location>
        <position position="277"/>
    </location>
</feature>
<dbReference type="InterPro" id="IPR000073">
    <property type="entry name" value="AB_hydrolase_1"/>
</dbReference>
<dbReference type="AlphaFoldDB" id="A0AA41Z990"/>
<proteinExistence type="inferred from homology"/>
<organism evidence="6 7">
    <name type="scientific">Sphingomonas lycopersici</name>
    <dbReference type="NCBI Taxonomy" id="2951807"/>
    <lineage>
        <taxon>Bacteria</taxon>
        <taxon>Pseudomonadati</taxon>
        <taxon>Pseudomonadota</taxon>
        <taxon>Alphaproteobacteria</taxon>
        <taxon>Sphingomonadales</taxon>
        <taxon>Sphingomonadaceae</taxon>
        <taxon>Sphingomonas</taxon>
    </lineage>
</organism>
<comment type="similarity">
    <text evidence="1 3">Belongs to the peptidase S33 family.</text>
</comment>
<dbReference type="GO" id="GO:0008233">
    <property type="term" value="F:peptidase activity"/>
    <property type="evidence" value="ECO:0007669"/>
    <property type="project" value="InterPro"/>
</dbReference>
<feature type="active site" description="Proton donor" evidence="4">
    <location>
        <position position="304"/>
    </location>
</feature>
<reference evidence="6" key="1">
    <citation type="submission" date="2022-06" db="EMBL/GenBank/DDBJ databases">
        <title>Sphingomonas sp. nov. isolated from rhizosphere soil of tomato.</title>
        <authorList>
            <person name="Dong H."/>
            <person name="Gao R."/>
        </authorList>
    </citation>
    <scope>NUCLEOTIDE SEQUENCE</scope>
    <source>
        <strain evidence="6">MMSM24</strain>
    </source>
</reference>
<keyword evidence="7" id="KW-1185">Reference proteome</keyword>
<dbReference type="RefSeq" id="WP_265268928.1">
    <property type="nucleotide sequence ID" value="NZ_JANFAV010000006.1"/>
</dbReference>
<dbReference type="InterPro" id="IPR050266">
    <property type="entry name" value="AB_hydrolase_sf"/>
</dbReference>
<dbReference type="SUPFAM" id="SSF53474">
    <property type="entry name" value="alpha/beta-Hydrolases"/>
    <property type="match status" value="1"/>
</dbReference>
<gene>
    <name evidence="6" type="ORF">NEE01_10790</name>
</gene>
<dbReference type="NCBIfam" id="TIGR01250">
    <property type="entry name" value="pro_imino_pep_2"/>
    <property type="match status" value="1"/>
</dbReference>
<dbReference type="Gene3D" id="3.40.50.1820">
    <property type="entry name" value="alpha/beta hydrolase"/>
    <property type="match status" value="1"/>
</dbReference>
<evidence type="ECO:0000256" key="4">
    <source>
        <dbReference type="PIRSR" id="PIRSR005539-1"/>
    </source>
</evidence>
<dbReference type="InterPro" id="IPR029058">
    <property type="entry name" value="AB_hydrolase_fold"/>
</dbReference>
<dbReference type="GO" id="GO:0016020">
    <property type="term" value="C:membrane"/>
    <property type="evidence" value="ECO:0007669"/>
    <property type="project" value="TreeGrafter"/>
</dbReference>
<name>A0AA41Z990_9SPHN</name>
<dbReference type="Proteomes" id="UP001165565">
    <property type="component" value="Unassembled WGS sequence"/>
</dbReference>
<dbReference type="PIRSF" id="PIRSF005539">
    <property type="entry name" value="Pept_S33_TRI_F1"/>
    <property type="match status" value="1"/>
</dbReference>
<protein>
    <submittedName>
        <fullName evidence="6">Proline iminopeptidase-family hydrolase</fullName>
    </submittedName>
</protein>
<dbReference type="PANTHER" id="PTHR43798">
    <property type="entry name" value="MONOACYLGLYCEROL LIPASE"/>
    <property type="match status" value="1"/>
</dbReference>
<evidence type="ECO:0000313" key="6">
    <source>
        <dbReference type="EMBL" id="MCW6535268.1"/>
    </source>
</evidence>
<dbReference type="GO" id="GO:0006508">
    <property type="term" value="P:proteolysis"/>
    <property type="evidence" value="ECO:0007669"/>
    <property type="project" value="InterPro"/>
</dbReference>
<evidence type="ECO:0000313" key="7">
    <source>
        <dbReference type="Proteomes" id="UP001165565"/>
    </source>
</evidence>
<dbReference type="InterPro" id="IPR002410">
    <property type="entry name" value="Peptidase_S33"/>
</dbReference>
<evidence type="ECO:0000259" key="5">
    <source>
        <dbReference type="Pfam" id="PF00561"/>
    </source>
</evidence>
<feature type="domain" description="AB hydrolase-1" evidence="5">
    <location>
        <begin position="60"/>
        <end position="311"/>
    </location>
</feature>